<dbReference type="EMBL" id="JAKKDL010000003">
    <property type="protein sequence ID" value="MCF7529446.1"/>
    <property type="molecule type" value="Genomic_DNA"/>
</dbReference>
<organism evidence="1 2">
    <name type="scientific">Neisseria lisongii</name>
    <dbReference type="NCBI Taxonomy" id="2912188"/>
    <lineage>
        <taxon>Bacteria</taxon>
        <taxon>Pseudomonadati</taxon>
        <taxon>Pseudomonadota</taxon>
        <taxon>Betaproteobacteria</taxon>
        <taxon>Neisseriales</taxon>
        <taxon>Neisseriaceae</taxon>
        <taxon>Neisseria</taxon>
    </lineage>
</organism>
<name>A0AAW5AM06_9NEIS</name>
<evidence type="ECO:0000313" key="1">
    <source>
        <dbReference type="EMBL" id="MCF7529446.1"/>
    </source>
</evidence>
<gene>
    <name evidence="1" type="ORF">L4H06_04280</name>
</gene>
<accession>A0AAW5AM06</accession>
<sequence length="56" mass="6154">MPSETKVTSFCTAKTVGFAKTSVVGFCKAKIRFSDGFDIKLTEQVRALVRTLQVPD</sequence>
<dbReference type="Proteomes" id="UP001201397">
    <property type="component" value="Unassembled WGS sequence"/>
</dbReference>
<evidence type="ECO:0000313" key="2">
    <source>
        <dbReference type="Proteomes" id="UP001201397"/>
    </source>
</evidence>
<reference evidence="1" key="1">
    <citation type="submission" date="2022-01" db="EMBL/GenBank/DDBJ databases">
        <title>Neisseria sp. ZJ104.</title>
        <authorList>
            <person name="Yang C."/>
        </authorList>
    </citation>
    <scope>NUCLEOTIDE SEQUENCE</scope>
    <source>
        <strain evidence="1">ZJ104</strain>
    </source>
</reference>
<protein>
    <submittedName>
        <fullName evidence="1">Uncharacterized protein</fullName>
    </submittedName>
</protein>
<dbReference type="RefSeq" id="WP_237092648.1">
    <property type="nucleotide sequence ID" value="NZ_JAKKDL010000003.1"/>
</dbReference>
<dbReference type="AlphaFoldDB" id="A0AAW5AM06"/>
<comment type="caution">
    <text evidence="1">The sequence shown here is derived from an EMBL/GenBank/DDBJ whole genome shotgun (WGS) entry which is preliminary data.</text>
</comment>
<proteinExistence type="predicted"/>